<dbReference type="Proteomes" id="UP001203607">
    <property type="component" value="Unassembled WGS sequence"/>
</dbReference>
<name>A0ABT0PUX5_9FLAO</name>
<evidence type="ECO:0000313" key="3">
    <source>
        <dbReference type="Proteomes" id="UP001203607"/>
    </source>
</evidence>
<dbReference type="InterPro" id="IPR001387">
    <property type="entry name" value="Cro/C1-type_HTH"/>
</dbReference>
<protein>
    <submittedName>
        <fullName evidence="2">Helix-turn-helix transcriptional regulator</fullName>
    </submittedName>
</protein>
<organism evidence="2 3">
    <name type="scientific">Flagellimonas spongiicola</name>
    <dbReference type="NCBI Taxonomy" id="2942208"/>
    <lineage>
        <taxon>Bacteria</taxon>
        <taxon>Pseudomonadati</taxon>
        <taxon>Bacteroidota</taxon>
        <taxon>Flavobacteriia</taxon>
        <taxon>Flavobacteriales</taxon>
        <taxon>Flavobacteriaceae</taxon>
        <taxon>Flagellimonas</taxon>
    </lineage>
</organism>
<dbReference type="Gene3D" id="1.10.260.40">
    <property type="entry name" value="lambda repressor-like DNA-binding domains"/>
    <property type="match status" value="1"/>
</dbReference>
<dbReference type="Pfam" id="PF01381">
    <property type="entry name" value="HTH_3"/>
    <property type="match status" value="1"/>
</dbReference>
<accession>A0ABT0PUX5</accession>
<dbReference type="InterPro" id="IPR010982">
    <property type="entry name" value="Lambda_DNA-bd_dom_sf"/>
</dbReference>
<sequence length="55" mass="6393">MRKEKGISQAELGRLCNKDKQHIELIENHKVSANTYTLYTIANALDIELKKLFDF</sequence>
<dbReference type="SMART" id="SM00530">
    <property type="entry name" value="HTH_XRE"/>
    <property type="match status" value="1"/>
</dbReference>
<proteinExistence type="predicted"/>
<dbReference type="EMBL" id="JAMFMA010000003">
    <property type="protein sequence ID" value="MCL6275001.1"/>
    <property type="molecule type" value="Genomic_DNA"/>
</dbReference>
<dbReference type="CDD" id="cd00093">
    <property type="entry name" value="HTH_XRE"/>
    <property type="match status" value="1"/>
</dbReference>
<dbReference type="PROSITE" id="PS50943">
    <property type="entry name" value="HTH_CROC1"/>
    <property type="match status" value="1"/>
</dbReference>
<evidence type="ECO:0000259" key="1">
    <source>
        <dbReference type="PROSITE" id="PS50943"/>
    </source>
</evidence>
<reference evidence="2 3" key="1">
    <citation type="submission" date="2022-05" db="EMBL/GenBank/DDBJ databases">
        <authorList>
            <person name="Park J.-S."/>
        </authorList>
    </citation>
    <scope>NUCLEOTIDE SEQUENCE [LARGE SCALE GENOMIC DNA]</scope>
    <source>
        <strain evidence="2 3">2012CJ35-5</strain>
    </source>
</reference>
<dbReference type="SUPFAM" id="SSF47413">
    <property type="entry name" value="lambda repressor-like DNA-binding domains"/>
    <property type="match status" value="1"/>
</dbReference>
<feature type="domain" description="HTH cro/C1-type" evidence="1">
    <location>
        <begin position="1"/>
        <end position="52"/>
    </location>
</feature>
<comment type="caution">
    <text evidence="2">The sequence shown here is derived from an EMBL/GenBank/DDBJ whole genome shotgun (WGS) entry which is preliminary data.</text>
</comment>
<keyword evidence="3" id="KW-1185">Reference proteome</keyword>
<evidence type="ECO:0000313" key="2">
    <source>
        <dbReference type="EMBL" id="MCL6275001.1"/>
    </source>
</evidence>
<gene>
    <name evidence="2" type="ORF">M3P19_13355</name>
</gene>